<dbReference type="Proteomes" id="UP000002357">
    <property type="component" value="Chromosome"/>
</dbReference>
<dbReference type="OrthoDB" id="4325958at2"/>
<name>B5GUU3_STRCL</name>
<sequence>MTPHKKRRVHVKRRMRSAGVTVAMLGAALVMSSGVAQAQEQQPAPRPSIGLINITGPLIYNTGDIDLLEDVFEHISIPILGQAVHQMYDWAKFDGKLFRR</sequence>
<evidence type="ECO:0000256" key="1">
    <source>
        <dbReference type="SAM" id="SignalP"/>
    </source>
</evidence>
<feature type="chain" id="PRO_5010825021" evidence="1">
    <location>
        <begin position="39"/>
        <end position="100"/>
    </location>
</feature>
<dbReference type="STRING" id="1901.BB341_04785"/>
<gene>
    <name evidence="2" type="ORF">SCLAV_4826</name>
</gene>
<keyword evidence="1" id="KW-0732">Signal</keyword>
<feature type="signal peptide" evidence="1">
    <location>
        <begin position="1"/>
        <end position="38"/>
    </location>
</feature>
<dbReference type="EMBL" id="CM000913">
    <property type="protein sequence ID" value="EFG09899.1"/>
    <property type="molecule type" value="Genomic_DNA"/>
</dbReference>
<keyword evidence="3" id="KW-1185">Reference proteome</keyword>
<organism evidence="2 3">
    <name type="scientific">Streptomyces clavuligerus</name>
    <dbReference type="NCBI Taxonomy" id="1901"/>
    <lineage>
        <taxon>Bacteria</taxon>
        <taxon>Bacillati</taxon>
        <taxon>Actinomycetota</taxon>
        <taxon>Actinomycetes</taxon>
        <taxon>Kitasatosporales</taxon>
        <taxon>Streptomycetaceae</taxon>
        <taxon>Streptomyces</taxon>
    </lineage>
</organism>
<proteinExistence type="predicted"/>
<dbReference type="KEGG" id="sclf:BB341_04785"/>
<accession>B5GUU3</accession>
<protein>
    <submittedName>
        <fullName evidence="2">Uncharacterized protein</fullName>
    </submittedName>
</protein>
<evidence type="ECO:0000313" key="2">
    <source>
        <dbReference type="EMBL" id="EFG09899.1"/>
    </source>
</evidence>
<dbReference type="AlphaFoldDB" id="B5GUU3"/>
<evidence type="ECO:0000313" key="3">
    <source>
        <dbReference type="Proteomes" id="UP000002357"/>
    </source>
</evidence>
<reference evidence="2 3" key="1">
    <citation type="journal article" date="2010" name="Genome Biol. Evol.">
        <title>The sequence of a 1.8-mb bacterial linear plasmid reveals a rich evolutionary reservoir of secondary metabolic pathways.</title>
        <authorList>
            <person name="Medema M.H."/>
            <person name="Trefzer A."/>
            <person name="Kovalchuk A."/>
            <person name="van den Berg M."/>
            <person name="Mueller U."/>
            <person name="Heijne W."/>
            <person name="Wu L."/>
            <person name="Alam M.T."/>
            <person name="Ronning C.M."/>
            <person name="Nierman W.C."/>
            <person name="Bovenberg R.A.L."/>
            <person name="Breitling R."/>
            <person name="Takano E."/>
        </authorList>
    </citation>
    <scope>NUCLEOTIDE SEQUENCE [LARGE SCALE GENOMIC DNA]</scope>
    <source>
        <strain evidence="3">ATCC 27064 / DSM 738 / JCM 4710 / NBRC 13307 / NCIMB 12785 / NRRL 3585 / VKM Ac-602</strain>
    </source>
</reference>